<dbReference type="KEGG" id="tpro:Ga0080559_TMP2701"/>
<evidence type="ECO:0000256" key="6">
    <source>
        <dbReference type="ARBA" id="ARBA00022989"/>
    </source>
</evidence>
<feature type="domain" description="Cation efflux protein transmembrane" evidence="10">
    <location>
        <begin position="11"/>
        <end position="202"/>
    </location>
</feature>
<evidence type="ECO:0000313" key="13">
    <source>
        <dbReference type="Proteomes" id="UP000186559"/>
    </source>
</evidence>
<evidence type="ECO:0000256" key="5">
    <source>
        <dbReference type="ARBA" id="ARBA00022692"/>
    </source>
</evidence>
<evidence type="ECO:0000256" key="3">
    <source>
        <dbReference type="ARBA" id="ARBA00022448"/>
    </source>
</evidence>
<dbReference type="NCBIfam" id="TIGR01297">
    <property type="entry name" value="CDF"/>
    <property type="match status" value="1"/>
</dbReference>
<dbReference type="Pfam" id="PF01545">
    <property type="entry name" value="Cation_efflux"/>
    <property type="match status" value="1"/>
</dbReference>
<evidence type="ECO:0000259" key="10">
    <source>
        <dbReference type="Pfam" id="PF01545"/>
    </source>
</evidence>
<dbReference type="AlphaFoldDB" id="A0A1U7D5P2"/>
<dbReference type="EMBL" id="CP014796">
    <property type="protein sequence ID" value="APX23497.1"/>
    <property type="molecule type" value="Genomic_DNA"/>
</dbReference>
<dbReference type="InterPro" id="IPR027469">
    <property type="entry name" value="Cation_efflux_TMD_sf"/>
</dbReference>
<dbReference type="InterPro" id="IPR027470">
    <property type="entry name" value="Cation_efflux_CTD"/>
</dbReference>
<comment type="similarity">
    <text evidence="2">Belongs to the cation diffusion facilitator (CDF) transporter (TC 2.A.4) family.</text>
</comment>
<evidence type="ECO:0000256" key="2">
    <source>
        <dbReference type="ARBA" id="ARBA00008114"/>
    </source>
</evidence>
<dbReference type="Pfam" id="PF16916">
    <property type="entry name" value="ZT_dimer"/>
    <property type="match status" value="1"/>
</dbReference>
<dbReference type="RefSeq" id="WP_076623529.1">
    <property type="nucleotide sequence ID" value="NZ_BMEW01000009.1"/>
</dbReference>
<feature type="transmembrane region" description="Helical" evidence="9">
    <location>
        <begin position="152"/>
        <end position="171"/>
    </location>
</feature>
<feature type="transmembrane region" description="Helical" evidence="9">
    <location>
        <begin position="75"/>
        <end position="93"/>
    </location>
</feature>
<evidence type="ECO:0000256" key="8">
    <source>
        <dbReference type="ARBA" id="ARBA00068882"/>
    </source>
</evidence>
<keyword evidence="13" id="KW-1185">Reference proteome</keyword>
<dbReference type="GO" id="GO:0015086">
    <property type="term" value="F:cadmium ion transmembrane transporter activity"/>
    <property type="evidence" value="ECO:0007669"/>
    <property type="project" value="TreeGrafter"/>
</dbReference>
<keyword evidence="3" id="KW-0813">Transport</keyword>
<feature type="transmembrane region" description="Helical" evidence="9">
    <location>
        <begin position="113"/>
        <end position="131"/>
    </location>
</feature>
<dbReference type="InterPro" id="IPR036837">
    <property type="entry name" value="Cation_efflux_CTD_sf"/>
</dbReference>
<dbReference type="InterPro" id="IPR050291">
    <property type="entry name" value="CDF_Transporter"/>
</dbReference>
<dbReference type="GO" id="GO:0006882">
    <property type="term" value="P:intracellular zinc ion homeostasis"/>
    <property type="evidence" value="ECO:0007669"/>
    <property type="project" value="TreeGrafter"/>
</dbReference>
<dbReference type="SUPFAM" id="SSF161111">
    <property type="entry name" value="Cation efflux protein transmembrane domain-like"/>
    <property type="match status" value="1"/>
</dbReference>
<evidence type="ECO:0000259" key="11">
    <source>
        <dbReference type="Pfam" id="PF16916"/>
    </source>
</evidence>
<feature type="transmembrane region" description="Helical" evidence="9">
    <location>
        <begin position="7"/>
        <end position="28"/>
    </location>
</feature>
<organism evidence="12 13">
    <name type="scientific">Salipiger profundus</name>
    <dbReference type="NCBI Taxonomy" id="1229727"/>
    <lineage>
        <taxon>Bacteria</taxon>
        <taxon>Pseudomonadati</taxon>
        <taxon>Pseudomonadota</taxon>
        <taxon>Alphaproteobacteria</taxon>
        <taxon>Rhodobacterales</taxon>
        <taxon>Roseobacteraceae</taxon>
        <taxon>Salipiger</taxon>
    </lineage>
</organism>
<dbReference type="Proteomes" id="UP000186559">
    <property type="component" value="Chromosome"/>
</dbReference>
<feature type="domain" description="Cation efflux protein cytoplasmic" evidence="11">
    <location>
        <begin position="207"/>
        <end position="284"/>
    </location>
</feature>
<sequence>MSKAMKIAYGSVLVGLAVLAIKALAWWLTGSVALLSDALESIVNVATALAALIALRIAQQPPDADHPFGHHKAEYFSAVLEGALIVIAAVLILHEAWGAFRDPRVIEAPWTGLAINLGAGVLNGIWCWVLLREGRALRSPALLADGKHLLTDVVSSIGVTVGVVLAVLTGWYWLDPALAALVAVNILWSGWQVMRGSVGGLMDEAAPDDEVEQMRVLISDNAEGAVEAHDLRSRRAGRVLFVEFHLVVPGDMSVDSAHDICDRIEGALHHAFEGSRVTIHVEPEHKAKHSGIVVL</sequence>
<dbReference type="SUPFAM" id="SSF160240">
    <property type="entry name" value="Cation efflux protein cytoplasmic domain-like"/>
    <property type="match status" value="1"/>
</dbReference>
<evidence type="ECO:0000256" key="9">
    <source>
        <dbReference type="SAM" id="Phobius"/>
    </source>
</evidence>
<evidence type="ECO:0000313" key="12">
    <source>
        <dbReference type="EMBL" id="APX23497.1"/>
    </source>
</evidence>
<name>A0A1U7D5P2_9RHOB</name>
<gene>
    <name evidence="12" type="ORF">Ga0080559_TMP2701</name>
</gene>
<keyword evidence="7 9" id="KW-0472">Membrane</keyword>
<dbReference type="GO" id="GO:0005886">
    <property type="term" value="C:plasma membrane"/>
    <property type="evidence" value="ECO:0007669"/>
    <property type="project" value="UniProtKB-SubCell"/>
</dbReference>
<evidence type="ECO:0000256" key="4">
    <source>
        <dbReference type="ARBA" id="ARBA00022475"/>
    </source>
</evidence>
<comment type="subcellular location">
    <subcellularLocation>
        <location evidence="1">Cell membrane</location>
        <topology evidence="1">Multi-pass membrane protein</topology>
    </subcellularLocation>
</comment>
<dbReference type="InterPro" id="IPR002524">
    <property type="entry name" value="Cation_efflux"/>
</dbReference>
<protein>
    <recommendedName>
        <fullName evidence="8">Protein p34</fullName>
    </recommendedName>
</protein>
<dbReference type="Gene3D" id="3.30.70.1350">
    <property type="entry name" value="Cation efflux protein, cytoplasmic domain"/>
    <property type="match status" value="1"/>
</dbReference>
<keyword evidence="5 9" id="KW-0812">Transmembrane</keyword>
<dbReference type="PANTHER" id="PTHR43840:SF15">
    <property type="entry name" value="MITOCHONDRIAL METAL TRANSPORTER 1-RELATED"/>
    <property type="match status" value="1"/>
</dbReference>
<accession>A0A1U7D5P2</accession>
<proteinExistence type="inferred from homology"/>
<keyword evidence="4" id="KW-1003">Cell membrane</keyword>
<dbReference type="FunFam" id="3.30.70.1350:FF:000002">
    <property type="entry name" value="Ferrous-iron efflux pump FieF"/>
    <property type="match status" value="1"/>
</dbReference>
<evidence type="ECO:0000256" key="1">
    <source>
        <dbReference type="ARBA" id="ARBA00004651"/>
    </source>
</evidence>
<keyword evidence="6 9" id="KW-1133">Transmembrane helix</keyword>
<feature type="transmembrane region" description="Helical" evidence="9">
    <location>
        <begin position="34"/>
        <end position="55"/>
    </location>
</feature>
<dbReference type="GO" id="GO:0015341">
    <property type="term" value="F:zinc efflux antiporter activity"/>
    <property type="evidence" value="ECO:0007669"/>
    <property type="project" value="TreeGrafter"/>
</dbReference>
<dbReference type="STRING" id="1229727.Ga0080559_TMP2701"/>
<dbReference type="OrthoDB" id="9806522at2"/>
<evidence type="ECO:0000256" key="7">
    <source>
        <dbReference type="ARBA" id="ARBA00023136"/>
    </source>
</evidence>
<dbReference type="Gene3D" id="1.20.1510.10">
    <property type="entry name" value="Cation efflux protein transmembrane domain"/>
    <property type="match status" value="1"/>
</dbReference>
<dbReference type="InterPro" id="IPR058533">
    <property type="entry name" value="Cation_efflux_TM"/>
</dbReference>
<dbReference type="GO" id="GO:0015093">
    <property type="term" value="F:ferrous iron transmembrane transporter activity"/>
    <property type="evidence" value="ECO:0007669"/>
    <property type="project" value="TreeGrafter"/>
</dbReference>
<reference evidence="12 13" key="1">
    <citation type="submission" date="2016-03" db="EMBL/GenBank/DDBJ databases">
        <title>Deep-sea bacteria in the southern Pacific.</title>
        <authorList>
            <person name="Tang K."/>
        </authorList>
    </citation>
    <scope>NUCLEOTIDE SEQUENCE [LARGE SCALE GENOMIC DNA]</scope>
    <source>
        <strain evidence="12 13">JLT2016</strain>
    </source>
</reference>
<dbReference type="PANTHER" id="PTHR43840">
    <property type="entry name" value="MITOCHONDRIAL METAL TRANSPORTER 1-RELATED"/>
    <property type="match status" value="1"/>
</dbReference>